<reference evidence="1 2" key="2">
    <citation type="journal article" date="2011" name="J. Bacteriol.">
        <title>Genome Sequence of Kosmotoga olearia Strain TBF 19.5.1, a Thermophilic Bacterium with a Wide Growth Temperature Range, Isolated from the Troll B Oil Platform in the North Sea.</title>
        <authorList>
            <person name="Swithers K.S."/>
            <person name="Dipippo J.L."/>
            <person name="Bruce D.C."/>
            <person name="Detter C."/>
            <person name="Tapia R."/>
            <person name="Han S."/>
            <person name="Goodwin L.A."/>
            <person name="Han J."/>
            <person name="Woyke T."/>
            <person name="Pitluck S."/>
            <person name="Pennacchio L."/>
            <person name="Nolan M."/>
            <person name="Mikhailova N."/>
            <person name="Land M.L."/>
            <person name="Nesbo C.L."/>
            <person name="Gogarten J.P."/>
            <person name="Noll K.M."/>
        </authorList>
    </citation>
    <scope>NUCLEOTIDE SEQUENCE [LARGE SCALE GENOMIC DNA]</scope>
    <source>
        <strain evidence="2">ATCC BAA-1733 / DSM 21960 / TBF 19.5.1</strain>
    </source>
</reference>
<evidence type="ECO:0000313" key="1">
    <source>
        <dbReference type="EMBL" id="ACR79501.1"/>
    </source>
</evidence>
<gene>
    <name evidence="1" type="ordered locus">Kole_0790</name>
</gene>
<dbReference type="HOGENOM" id="CLU_2538159_0_0_0"/>
<proteinExistence type="predicted"/>
<protein>
    <submittedName>
        <fullName evidence="1">Uncharacterized protein</fullName>
    </submittedName>
</protein>
<dbReference type="KEGG" id="kol:Kole_0790"/>
<evidence type="ECO:0000313" key="2">
    <source>
        <dbReference type="Proteomes" id="UP000002382"/>
    </source>
</evidence>
<dbReference type="Proteomes" id="UP000002382">
    <property type="component" value="Chromosome"/>
</dbReference>
<dbReference type="eggNOG" id="COG0793">
    <property type="taxonomic scope" value="Bacteria"/>
</dbReference>
<dbReference type="STRING" id="521045.Kole_0790"/>
<name>C5CG60_KOSOT</name>
<sequence>MNKTRYILIGILLLISTFTIAEKLFTPEQLREDLDFLVSKIVEEYYNPWLKVDKDVFWNLVEEKRAQLSQNLAWWGSYNGDKK</sequence>
<keyword evidence="2" id="KW-1185">Reference proteome</keyword>
<dbReference type="RefSeq" id="WP_015868165.1">
    <property type="nucleotide sequence ID" value="NC_012785.1"/>
</dbReference>
<dbReference type="AlphaFoldDB" id="C5CG60"/>
<organism evidence="1 2">
    <name type="scientific">Kosmotoga olearia (strain ATCC BAA-1733 / DSM 21960 / TBF 19.5.1)</name>
    <dbReference type="NCBI Taxonomy" id="521045"/>
    <lineage>
        <taxon>Bacteria</taxon>
        <taxon>Thermotogati</taxon>
        <taxon>Thermotogota</taxon>
        <taxon>Thermotogae</taxon>
        <taxon>Kosmotogales</taxon>
        <taxon>Kosmotogaceae</taxon>
        <taxon>Kosmotoga</taxon>
    </lineage>
</organism>
<accession>C5CG60</accession>
<dbReference type="EMBL" id="CP001634">
    <property type="protein sequence ID" value="ACR79501.1"/>
    <property type="molecule type" value="Genomic_DNA"/>
</dbReference>
<reference evidence="1 2" key="1">
    <citation type="submission" date="2009-06" db="EMBL/GenBank/DDBJ databases">
        <title>Complete sequence of Thermotogales bacterium TBF 19.5.1.</title>
        <authorList>
            <consortium name="US DOE Joint Genome Institute"/>
            <person name="Lucas S."/>
            <person name="Copeland A."/>
            <person name="Lapidus A."/>
            <person name="Glavina del Rio T."/>
            <person name="Tice H."/>
            <person name="Bruce D."/>
            <person name="Goodwin L."/>
            <person name="Pitluck S."/>
            <person name="Chertkov O."/>
            <person name="Brettin T."/>
            <person name="Detter J.C."/>
            <person name="Han C."/>
            <person name="Schmutz J."/>
            <person name="Larimer F."/>
            <person name="Land M."/>
            <person name="Hauser L."/>
            <person name="Kyrpides N."/>
            <person name="Ovchinnikova G."/>
            <person name="Noll K."/>
        </authorList>
    </citation>
    <scope>NUCLEOTIDE SEQUENCE [LARGE SCALE GENOMIC DNA]</scope>
    <source>
        <strain evidence="2">ATCC BAA-1733 / DSM 21960 / TBF 19.5.1</strain>
    </source>
</reference>